<name>A0A363NXG1_9SPHI</name>
<evidence type="ECO:0008006" key="4">
    <source>
        <dbReference type="Google" id="ProtNLM"/>
    </source>
</evidence>
<comment type="caution">
    <text evidence="2">The sequence shown here is derived from an EMBL/GenBank/DDBJ whole genome shotgun (WGS) entry which is preliminary data.</text>
</comment>
<gene>
    <name evidence="2" type="ORF">DCO56_00365</name>
</gene>
<accession>A0A363NXG1</accession>
<evidence type="ECO:0000313" key="2">
    <source>
        <dbReference type="EMBL" id="PUV25485.1"/>
    </source>
</evidence>
<dbReference type="OrthoDB" id="1454295at2"/>
<dbReference type="RefSeq" id="WP_108631808.1">
    <property type="nucleotide sequence ID" value="NZ_QCXX01000001.1"/>
</dbReference>
<feature type="chain" id="PRO_5016818361" description="DUF3828 domain-containing protein" evidence="1">
    <location>
        <begin position="18"/>
        <end position="198"/>
    </location>
</feature>
<organism evidence="2 3">
    <name type="scientific">Sphingobacterium athyrii</name>
    <dbReference type="NCBI Taxonomy" id="2152717"/>
    <lineage>
        <taxon>Bacteria</taxon>
        <taxon>Pseudomonadati</taxon>
        <taxon>Bacteroidota</taxon>
        <taxon>Sphingobacteriia</taxon>
        <taxon>Sphingobacteriales</taxon>
        <taxon>Sphingobacteriaceae</taxon>
        <taxon>Sphingobacterium</taxon>
    </lineage>
</organism>
<keyword evidence="1" id="KW-0732">Signal</keyword>
<evidence type="ECO:0000256" key="1">
    <source>
        <dbReference type="SAM" id="SignalP"/>
    </source>
</evidence>
<feature type="signal peptide" evidence="1">
    <location>
        <begin position="1"/>
        <end position="17"/>
    </location>
</feature>
<keyword evidence="3" id="KW-1185">Reference proteome</keyword>
<evidence type="ECO:0000313" key="3">
    <source>
        <dbReference type="Proteomes" id="UP000250831"/>
    </source>
</evidence>
<proteinExistence type="predicted"/>
<sequence length="198" mass="22746">MSIKIFSAILAVLLVTAGCTGSDNTNNPAREMHRNEKKILLSDSTKNNDRVASKTTADPAKEWLETIFRCEDGKSGKYCYYLDKEEIICTARFTEFLQDANEIYGPSNLTDAELPEAEARYKAKWKNIYPLYTQEMWLFGRGNDDALRINSVLIKKLDTNKYSIFIDYGDNIKTQNEVQLVIEENNYKIDYCKTSFAQ</sequence>
<reference evidence="2 3" key="1">
    <citation type="submission" date="2018-04" db="EMBL/GenBank/DDBJ databases">
        <title>Sphingobacterium sp. M46 Genome.</title>
        <authorList>
            <person name="Cheng J."/>
            <person name="Li Y."/>
        </authorList>
    </citation>
    <scope>NUCLEOTIDE SEQUENCE [LARGE SCALE GENOMIC DNA]</scope>
    <source>
        <strain evidence="2 3">M46</strain>
    </source>
</reference>
<dbReference type="PROSITE" id="PS51257">
    <property type="entry name" value="PROKAR_LIPOPROTEIN"/>
    <property type="match status" value="1"/>
</dbReference>
<protein>
    <recommendedName>
        <fullName evidence="4">DUF3828 domain-containing protein</fullName>
    </recommendedName>
</protein>
<dbReference type="AlphaFoldDB" id="A0A363NXG1"/>
<dbReference type="Proteomes" id="UP000250831">
    <property type="component" value="Unassembled WGS sequence"/>
</dbReference>
<dbReference type="EMBL" id="QCXX01000001">
    <property type="protein sequence ID" value="PUV25485.1"/>
    <property type="molecule type" value="Genomic_DNA"/>
</dbReference>